<organism evidence="3 4">
    <name type="scientific">Actinidia rufa</name>
    <dbReference type="NCBI Taxonomy" id="165716"/>
    <lineage>
        <taxon>Eukaryota</taxon>
        <taxon>Viridiplantae</taxon>
        <taxon>Streptophyta</taxon>
        <taxon>Embryophyta</taxon>
        <taxon>Tracheophyta</taxon>
        <taxon>Spermatophyta</taxon>
        <taxon>Magnoliopsida</taxon>
        <taxon>eudicotyledons</taxon>
        <taxon>Gunneridae</taxon>
        <taxon>Pentapetalae</taxon>
        <taxon>asterids</taxon>
        <taxon>Ericales</taxon>
        <taxon>Actinidiaceae</taxon>
        <taxon>Actinidia</taxon>
    </lineage>
</organism>
<comment type="caution">
    <text evidence="3">The sequence shown here is derived from an EMBL/GenBank/DDBJ whole genome shotgun (WGS) entry which is preliminary data.</text>
</comment>
<dbReference type="OrthoDB" id="1194658at2759"/>
<keyword evidence="1" id="KW-0472">Membrane</keyword>
<proteinExistence type="predicted"/>
<dbReference type="EMBL" id="BJWL01000006">
    <property type="protein sequence ID" value="GFY88956.1"/>
    <property type="molecule type" value="Genomic_DNA"/>
</dbReference>
<protein>
    <recommendedName>
        <fullName evidence="2">Aminotransferase-like plant mobile domain-containing protein</fullName>
    </recommendedName>
</protein>
<sequence>MARGWVAMAMEGERRMVGLVSVYLGFGILLVGMNAKTRRALHLAALGPPEASSYELFFFIQFLDGARLISRWNRVTHTFIARWGEFTPTLEDDMVLMKLPIRGSKFFNPGTLLDDSQAIVTALRKALVDFGQVGSRYDKNGNVPNKAPKQNKSTYGSWLRFCFKDVLPLVTALGAENGVLPWLFILLPIFLYPPKLSWRWAQSVGLSPSRASVPRRQRH</sequence>
<dbReference type="Pfam" id="PF10536">
    <property type="entry name" value="PMD"/>
    <property type="match status" value="1"/>
</dbReference>
<feature type="transmembrane region" description="Helical" evidence="1">
    <location>
        <begin position="166"/>
        <end position="191"/>
    </location>
</feature>
<reference evidence="3 4" key="1">
    <citation type="submission" date="2019-07" db="EMBL/GenBank/DDBJ databases">
        <title>De Novo Assembly of kiwifruit Actinidia rufa.</title>
        <authorList>
            <person name="Sugita-Konishi S."/>
            <person name="Sato K."/>
            <person name="Mori E."/>
            <person name="Abe Y."/>
            <person name="Kisaki G."/>
            <person name="Hamano K."/>
            <person name="Suezawa K."/>
            <person name="Otani M."/>
            <person name="Fukuda T."/>
            <person name="Manabe T."/>
            <person name="Gomi K."/>
            <person name="Tabuchi M."/>
            <person name="Akimitsu K."/>
            <person name="Kataoka I."/>
        </authorList>
    </citation>
    <scope>NUCLEOTIDE SEQUENCE [LARGE SCALE GENOMIC DNA]</scope>
    <source>
        <strain evidence="4">cv. Fuchu</strain>
    </source>
</reference>
<evidence type="ECO:0000256" key="1">
    <source>
        <dbReference type="SAM" id="Phobius"/>
    </source>
</evidence>
<keyword evidence="4" id="KW-1185">Reference proteome</keyword>
<evidence type="ECO:0000259" key="2">
    <source>
        <dbReference type="Pfam" id="PF10536"/>
    </source>
</evidence>
<name>A0A7J0ERW7_9ERIC</name>
<accession>A0A7J0ERW7</accession>
<dbReference type="AlphaFoldDB" id="A0A7J0ERW7"/>
<feature type="transmembrane region" description="Helical" evidence="1">
    <location>
        <begin position="16"/>
        <end position="33"/>
    </location>
</feature>
<dbReference type="InterPro" id="IPR019557">
    <property type="entry name" value="AminoTfrase-like_pln_mobile"/>
</dbReference>
<evidence type="ECO:0000313" key="3">
    <source>
        <dbReference type="EMBL" id="GFY88956.1"/>
    </source>
</evidence>
<keyword evidence="1" id="KW-1133">Transmembrane helix</keyword>
<keyword evidence="1" id="KW-0812">Transmembrane</keyword>
<dbReference type="Proteomes" id="UP000585474">
    <property type="component" value="Unassembled WGS sequence"/>
</dbReference>
<feature type="domain" description="Aminotransferase-like plant mobile" evidence="2">
    <location>
        <begin position="68"/>
        <end position="131"/>
    </location>
</feature>
<evidence type="ECO:0000313" key="4">
    <source>
        <dbReference type="Proteomes" id="UP000585474"/>
    </source>
</evidence>
<gene>
    <name evidence="3" type="ORF">Acr_06g0008960</name>
</gene>